<evidence type="ECO:0000313" key="1">
    <source>
        <dbReference type="EMBL" id="OSQ52465.1"/>
    </source>
</evidence>
<keyword evidence="2" id="KW-1185">Reference proteome</keyword>
<accession>A0A1X4NP30</accession>
<reference evidence="1 2" key="1">
    <citation type="submission" date="2014-03" db="EMBL/GenBank/DDBJ databases">
        <title>The draft genome sequence of Marivita geojedonensis KCTC 23882.</title>
        <authorList>
            <person name="Lai Q."/>
            <person name="Shao Z."/>
        </authorList>
    </citation>
    <scope>NUCLEOTIDE SEQUENCE [LARGE SCALE GENOMIC DNA]</scope>
    <source>
        <strain evidence="1 2">DPG-138</strain>
    </source>
</reference>
<gene>
    <name evidence="1" type="ORF">MGEO_03520</name>
</gene>
<sequence>MWGARVGLSGISLRRFESSQFRDMERKSMGFLQGYLLITSGPRHVADITSEPAARAQMNTLRYAADRHRAQVDIVGWDYARKIRSLDDIPCLVDLLKRRAGNAGTSVSQPHLVLDDYNRLFRATTSQARRDVVQLLWQHADVLRDVRTGQPFNDLSERFRYRLISERLAPLGLGKKPVQRSEAMRQQQTSAARETSIKARGKAARDAAVRLQAAYLQFQQRTPGGSLKAFIESDASNEVVNSWGKPWSYRGAARALRQVSVGKDQI</sequence>
<organism evidence="1 2">
    <name type="scientific">Marivita geojedonensis</name>
    <dbReference type="NCBI Taxonomy" id="1123756"/>
    <lineage>
        <taxon>Bacteria</taxon>
        <taxon>Pseudomonadati</taxon>
        <taxon>Pseudomonadota</taxon>
        <taxon>Alphaproteobacteria</taxon>
        <taxon>Rhodobacterales</taxon>
        <taxon>Roseobacteraceae</taxon>
        <taxon>Marivita</taxon>
    </lineage>
</organism>
<comment type="caution">
    <text evidence="1">The sequence shown here is derived from an EMBL/GenBank/DDBJ whole genome shotgun (WGS) entry which is preliminary data.</text>
</comment>
<proteinExistence type="predicted"/>
<name>A0A1X4NP30_9RHOB</name>
<dbReference type="AlphaFoldDB" id="A0A1X4NP30"/>
<evidence type="ECO:0000313" key="2">
    <source>
        <dbReference type="Proteomes" id="UP000193926"/>
    </source>
</evidence>
<protein>
    <submittedName>
        <fullName evidence="1">Uncharacterized protein</fullName>
    </submittedName>
</protein>
<dbReference type="EMBL" id="JFKC01000002">
    <property type="protein sequence ID" value="OSQ52465.1"/>
    <property type="molecule type" value="Genomic_DNA"/>
</dbReference>
<dbReference type="Proteomes" id="UP000193926">
    <property type="component" value="Unassembled WGS sequence"/>
</dbReference>